<feature type="region of interest" description="Disordered" evidence="1">
    <location>
        <begin position="22"/>
        <end position="47"/>
    </location>
</feature>
<dbReference type="EMBL" id="GBRH01271110">
    <property type="protein sequence ID" value="JAD26785.1"/>
    <property type="molecule type" value="Transcribed_RNA"/>
</dbReference>
<proteinExistence type="predicted"/>
<dbReference type="AlphaFoldDB" id="A0A0A8YPM9"/>
<accession>A0A0A8YPM9</accession>
<sequence>MGPERWAKVIWLNSSPASMLRRRRRRRIKRREGETTGKRSRWGSAAVSRSGVRASSARLVAARRVLEGWR</sequence>
<evidence type="ECO:0000256" key="1">
    <source>
        <dbReference type="SAM" id="MobiDB-lite"/>
    </source>
</evidence>
<organism evidence="2">
    <name type="scientific">Arundo donax</name>
    <name type="common">Giant reed</name>
    <name type="synonym">Donax arundinaceus</name>
    <dbReference type="NCBI Taxonomy" id="35708"/>
    <lineage>
        <taxon>Eukaryota</taxon>
        <taxon>Viridiplantae</taxon>
        <taxon>Streptophyta</taxon>
        <taxon>Embryophyta</taxon>
        <taxon>Tracheophyta</taxon>
        <taxon>Spermatophyta</taxon>
        <taxon>Magnoliopsida</taxon>
        <taxon>Liliopsida</taxon>
        <taxon>Poales</taxon>
        <taxon>Poaceae</taxon>
        <taxon>PACMAD clade</taxon>
        <taxon>Arundinoideae</taxon>
        <taxon>Arundineae</taxon>
        <taxon>Arundo</taxon>
    </lineage>
</organism>
<reference evidence="2" key="1">
    <citation type="submission" date="2014-09" db="EMBL/GenBank/DDBJ databases">
        <authorList>
            <person name="Magalhaes I.L.F."/>
            <person name="Oliveira U."/>
            <person name="Santos F.R."/>
            <person name="Vidigal T.H.D.A."/>
            <person name="Brescovit A.D."/>
            <person name="Santos A.J."/>
        </authorList>
    </citation>
    <scope>NUCLEOTIDE SEQUENCE</scope>
    <source>
        <tissue evidence="2">Shoot tissue taken approximately 20 cm above the soil surface</tissue>
    </source>
</reference>
<reference evidence="2" key="2">
    <citation type="journal article" date="2015" name="Data Brief">
        <title>Shoot transcriptome of the giant reed, Arundo donax.</title>
        <authorList>
            <person name="Barrero R.A."/>
            <person name="Guerrero F.D."/>
            <person name="Moolhuijzen P."/>
            <person name="Goolsby J.A."/>
            <person name="Tidwell J."/>
            <person name="Bellgard S.E."/>
            <person name="Bellgard M.I."/>
        </authorList>
    </citation>
    <scope>NUCLEOTIDE SEQUENCE</scope>
    <source>
        <tissue evidence="2">Shoot tissue taken approximately 20 cm above the soil surface</tissue>
    </source>
</reference>
<protein>
    <submittedName>
        <fullName evidence="2">Uncharacterized protein</fullName>
    </submittedName>
</protein>
<evidence type="ECO:0000313" key="2">
    <source>
        <dbReference type="EMBL" id="JAD26785.1"/>
    </source>
</evidence>
<name>A0A0A8YPM9_ARUDO</name>